<protein>
    <submittedName>
        <fullName evidence="3">ATP phosphoribosyltransferase</fullName>
    </submittedName>
</protein>
<organism evidence="3">
    <name type="scientific">Gongylonema pulchrum</name>
    <dbReference type="NCBI Taxonomy" id="637853"/>
    <lineage>
        <taxon>Eukaryota</taxon>
        <taxon>Metazoa</taxon>
        <taxon>Ecdysozoa</taxon>
        <taxon>Nematoda</taxon>
        <taxon>Chromadorea</taxon>
        <taxon>Rhabditida</taxon>
        <taxon>Spirurina</taxon>
        <taxon>Spiruromorpha</taxon>
        <taxon>Spiruroidea</taxon>
        <taxon>Gongylonematidae</taxon>
        <taxon>Gongylonema</taxon>
    </lineage>
</organism>
<dbReference type="EMBL" id="UYRT01006372">
    <property type="protein sequence ID" value="VDK40355.1"/>
    <property type="molecule type" value="Genomic_DNA"/>
</dbReference>
<proteinExistence type="predicted"/>
<name>A0A183D4L3_9BILA</name>
<dbReference type="AlphaFoldDB" id="A0A183D4L3"/>
<dbReference type="WBParaSite" id="GPUH_0000366101-mRNA-1">
    <property type="protein sequence ID" value="GPUH_0000366101-mRNA-1"/>
    <property type="gene ID" value="GPUH_0000366101"/>
</dbReference>
<evidence type="ECO:0000313" key="2">
    <source>
        <dbReference type="Proteomes" id="UP000271098"/>
    </source>
</evidence>
<sequence length="101" mass="11829">MPSAILLAANPTLARLQRYLSEQPTIRIPVADASPVELHHFCKNEEQIFEYAVRQTSEVIGTLEHLHNKWLDYLSNLWAVRPKKEQSSMRLWRLALMEWCV</sequence>
<dbReference type="Proteomes" id="UP000271098">
    <property type="component" value="Unassembled WGS sequence"/>
</dbReference>
<gene>
    <name evidence="1" type="ORF">GPUH_LOCUS3655</name>
</gene>
<reference evidence="1 2" key="2">
    <citation type="submission" date="2018-11" db="EMBL/GenBank/DDBJ databases">
        <authorList>
            <consortium name="Pathogen Informatics"/>
        </authorList>
    </citation>
    <scope>NUCLEOTIDE SEQUENCE [LARGE SCALE GENOMIC DNA]</scope>
</reference>
<accession>A0A183D4L3</accession>
<keyword evidence="2" id="KW-1185">Reference proteome</keyword>
<reference evidence="3" key="1">
    <citation type="submission" date="2016-06" db="UniProtKB">
        <authorList>
            <consortium name="WormBaseParasite"/>
        </authorList>
    </citation>
    <scope>IDENTIFICATION</scope>
</reference>
<evidence type="ECO:0000313" key="1">
    <source>
        <dbReference type="EMBL" id="VDK40355.1"/>
    </source>
</evidence>
<evidence type="ECO:0000313" key="3">
    <source>
        <dbReference type="WBParaSite" id="GPUH_0000366101-mRNA-1"/>
    </source>
</evidence>